<gene>
    <name evidence="1" type="ORF">HCG48_01015</name>
</gene>
<proteinExistence type="predicted"/>
<name>A0A6H1TRX1_9CYAN</name>
<accession>A0A6H1TRX1</accession>
<dbReference type="AlphaFoldDB" id="A0A6H1TRX1"/>
<reference evidence="1 2" key="1">
    <citation type="submission" date="2020-04" db="EMBL/GenBank/DDBJ databases">
        <authorList>
            <person name="Basu S."/>
            <person name="Maruthanayagam V."/>
            <person name="Chakraborty S."/>
            <person name="Pramanik A."/>
            <person name="Mukherjee J."/>
            <person name="Brink B."/>
        </authorList>
    </citation>
    <scope>NUCLEOTIDE SEQUENCE [LARGE SCALE GENOMIC DNA]</scope>
    <source>
        <strain evidence="1 2">AP17</strain>
    </source>
</reference>
<dbReference type="KEGG" id="oxy:HCG48_01015"/>
<dbReference type="InterPro" id="IPR035948">
    <property type="entry name" value="YwqG-like_sf"/>
</dbReference>
<evidence type="ECO:0000313" key="1">
    <source>
        <dbReference type="EMBL" id="QIZ69342.1"/>
    </source>
</evidence>
<evidence type="ECO:0000313" key="2">
    <source>
        <dbReference type="Proteomes" id="UP000500857"/>
    </source>
</evidence>
<dbReference type="RefSeq" id="WP_168567499.1">
    <property type="nucleotide sequence ID" value="NZ_CP051167.1"/>
</dbReference>
<dbReference type="InterPro" id="IPR015315">
    <property type="entry name" value="DUF1963"/>
</dbReference>
<dbReference type="EMBL" id="CP051167">
    <property type="protein sequence ID" value="QIZ69342.1"/>
    <property type="molecule type" value="Genomic_DNA"/>
</dbReference>
<keyword evidence="2" id="KW-1185">Reference proteome</keyword>
<dbReference type="PANTHER" id="PTHR36436:SF6">
    <property type="entry name" value="SLL5081 PROTEIN"/>
    <property type="match status" value="1"/>
</dbReference>
<dbReference type="Gene3D" id="2.30.320.10">
    <property type="entry name" value="YwqG-like"/>
    <property type="match status" value="1"/>
</dbReference>
<dbReference type="PANTHER" id="PTHR36436">
    <property type="entry name" value="SLL5081 PROTEIN"/>
    <property type="match status" value="1"/>
</dbReference>
<organism evidence="1 2">
    <name type="scientific">Oxynema aestuarii AP17</name>
    <dbReference type="NCBI Taxonomy" id="2064643"/>
    <lineage>
        <taxon>Bacteria</taxon>
        <taxon>Bacillati</taxon>
        <taxon>Cyanobacteriota</taxon>
        <taxon>Cyanophyceae</taxon>
        <taxon>Oscillatoriophycideae</taxon>
        <taxon>Oscillatoriales</taxon>
        <taxon>Oscillatoriaceae</taxon>
        <taxon>Oxynema</taxon>
        <taxon>Oxynema aestuarii</taxon>
    </lineage>
</organism>
<protein>
    <submittedName>
        <fullName evidence="1">DUF1963 domain-containing protein</fullName>
    </submittedName>
</protein>
<dbReference type="SUPFAM" id="SSF103032">
    <property type="entry name" value="Hypothetical protein YwqG"/>
    <property type="match status" value="1"/>
</dbReference>
<dbReference type="Proteomes" id="UP000500857">
    <property type="component" value="Chromosome"/>
</dbReference>
<sequence>MSNLKHPLPPILAPYRDRIEATIKPYVGIELVPDDSLTWWSSKFPGEQISRADLPYLPKGMSYPQTPEGEYLHLLIQINFAEAPPLEPFPKQGILQFFIANCDYYRIRRKPLAEFNPDLTVGEVRVLLVDSYFYWDDSLNE</sequence>
<dbReference type="Pfam" id="PF09234">
    <property type="entry name" value="DUF1963"/>
    <property type="match status" value="1"/>
</dbReference>